<evidence type="ECO:0000256" key="2">
    <source>
        <dbReference type="ARBA" id="ARBA00022840"/>
    </source>
</evidence>
<accession>A0A9Q9CPU5</accession>
<evidence type="ECO:0000256" key="3">
    <source>
        <dbReference type="HAMAP-Rule" id="MF_01488"/>
    </source>
</evidence>
<dbReference type="EMBL" id="CP071250">
    <property type="protein sequence ID" value="UUF07777.1"/>
    <property type="molecule type" value="Genomic_DNA"/>
</dbReference>
<keyword evidence="2 3" id="KW-0067">ATP-binding</keyword>
<feature type="domain" description="AAA+ ATPase" evidence="4">
    <location>
        <begin position="368"/>
        <end position="556"/>
    </location>
</feature>
<dbReference type="CDD" id="cd18809">
    <property type="entry name" value="SF1_C_RecD"/>
    <property type="match status" value="1"/>
</dbReference>
<dbReference type="Gene3D" id="2.30.30.940">
    <property type="match status" value="1"/>
</dbReference>
<feature type="binding site" evidence="3">
    <location>
        <begin position="379"/>
        <end position="383"/>
    </location>
    <ligand>
        <name>ATP</name>
        <dbReference type="ChEBI" id="CHEBI:30616"/>
    </ligand>
</feature>
<dbReference type="Gene3D" id="1.10.10.2220">
    <property type="match status" value="1"/>
</dbReference>
<dbReference type="CDD" id="cd17933">
    <property type="entry name" value="DEXSc_RecD-like"/>
    <property type="match status" value="1"/>
</dbReference>
<gene>
    <name evidence="3" type="primary">recD2</name>
    <name evidence="5" type="ORF">J0J70_09115</name>
</gene>
<dbReference type="AlphaFoldDB" id="A0A9Q9CPU5"/>
<dbReference type="SMART" id="SM00382">
    <property type="entry name" value="AAA"/>
    <property type="match status" value="1"/>
</dbReference>
<dbReference type="InterPro" id="IPR055446">
    <property type="entry name" value="RecD2_N_OB"/>
</dbReference>
<dbReference type="GO" id="GO:0043139">
    <property type="term" value="F:5'-3' DNA helicase activity"/>
    <property type="evidence" value="ECO:0007669"/>
    <property type="project" value="UniProtKB-UniRule"/>
</dbReference>
<comment type="catalytic activity">
    <reaction evidence="3">
        <text>ATP + H2O = ADP + phosphate + H(+)</text>
        <dbReference type="Rhea" id="RHEA:13065"/>
        <dbReference type="ChEBI" id="CHEBI:15377"/>
        <dbReference type="ChEBI" id="CHEBI:15378"/>
        <dbReference type="ChEBI" id="CHEBI:30616"/>
        <dbReference type="ChEBI" id="CHEBI:43474"/>
        <dbReference type="ChEBI" id="CHEBI:456216"/>
        <dbReference type="EC" id="5.6.2.3"/>
    </reaction>
</comment>
<dbReference type="SUPFAM" id="SSF52540">
    <property type="entry name" value="P-loop containing nucleoside triphosphate hydrolases"/>
    <property type="match status" value="1"/>
</dbReference>
<dbReference type="RefSeq" id="WP_212723864.1">
    <property type="nucleotide sequence ID" value="NZ_CP071250.1"/>
</dbReference>
<evidence type="ECO:0000313" key="5">
    <source>
        <dbReference type="EMBL" id="UUF07777.1"/>
    </source>
</evidence>
<keyword evidence="3" id="KW-0238">DNA-binding</keyword>
<dbReference type="InterPro" id="IPR003593">
    <property type="entry name" value="AAA+_ATPase"/>
</dbReference>
<dbReference type="GO" id="GO:0017116">
    <property type="term" value="F:single-stranded DNA helicase activity"/>
    <property type="evidence" value="ECO:0007669"/>
    <property type="project" value="TreeGrafter"/>
</dbReference>
<dbReference type="InterPro" id="IPR050534">
    <property type="entry name" value="Coronavir_polyprotein_1ab"/>
</dbReference>
<dbReference type="InterPro" id="IPR029493">
    <property type="entry name" value="RecD2-like_HHH"/>
</dbReference>
<dbReference type="Pfam" id="PF18335">
    <property type="entry name" value="SH3_13"/>
    <property type="match status" value="1"/>
</dbReference>
<keyword evidence="1 3" id="KW-0547">Nucleotide-binding</keyword>
<dbReference type="Pfam" id="PF23139">
    <property type="entry name" value="OB_YrrC"/>
    <property type="match status" value="1"/>
</dbReference>
<dbReference type="GO" id="GO:0009338">
    <property type="term" value="C:exodeoxyribonuclease V complex"/>
    <property type="evidence" value="ECO:0007669"/>
    <property type="project" value="TreeGrafter"/>
</dbReference>
<keyword evidence="3" id="KW-0378">Hydrolase</keyword>
<dbReference type="EC" id="5.6.2.3" evidence="3"/>
<proteinExistence type="inferred from homology"/>
<evidence type="ECO:0000259" key="4">
    <source>
        <dbReference type="SMART" id="SM00382"/>
    </source>
</evidence>
<organism evidence="5 6">
    <name type="scientific">Turicibacter bilis</name>
    <dbReference type="NCBI Taxonomy" id="2735723"/>
    <lineage>
        <taxon>Bacteria</taxon>
        <taxon>Bacillati</taxon>
        <taxon>Bacillota</taxon>
        <taxon>Erysipelotrichia</taxon>
        <taxon>Erysipelotrichales</taxon>
        <taxon>Turicibacteraceae</taxon>
        <taxon>Turicibacter</taxon>
    </lineage>
</organism>
<dbReference type="PANTHER" id="PTHR43788:SF6">
    <property type="entry name" value="DNA HELICASE B"/>
    <property type="match status" value="1"/>
</dbReference>
<dbReference type="InterPro" id="IPR006345">
    <property type="entry name" value="RecD2"/>
</dbReference>
<dbReference type="InterPro" id="IPR041451">
    <property type="entry name" value="RecD2_SH13"/>
</dbReference>
<dbReference type="GO" id="GO:0006310">
    <property type="term" value="P:DNA recombination"/>
    <property type="evidence" value="ECO:0007669"/>
    <property type="project" value="InterPro"/>
</dbReference>
<dbReference type="InterPro" id="IPR027417">
    <property type="entry name" value="P-loop_NTPase"/>
</dbReference>
<dbReference type="PANTHER" id="PTHR43788">
    <property type="entry name" value="DNA2/NAM7 HELICASE FAMILY MEMBER"/>
    <property type="match status" value="1"/>
</dbReference>
<comment type="function">
    <text evidence="3">DNA-dependent ATPase and ATP-dependent 5'-3' DNA helicase. Has no activity on blunt DNA or DNA with 3'-overhangs, requires at least 10 bases of 5'-ssDNA for helicase activity.</text>
</comment>
<dbReference type="GO" id="GO:0016787">
    <property type="term" value="F:hydrolase activity"/>
    <property type="evidence" value="ECO:0007669"/>
    <property type="project" value="UniProtKB-KW"/>
</dbReference>
<evidence type="ECO:0000256" key="1">
    <source>
        <dbReference type="ARBA" id="ARBA00022741"/>
    </source>
</evidence>
<keyword evidence="3" id="KW-0413">Isomerase</keyword>
<comment type="similarity">
    <text evidence="3">Belongs to the RecD family. RecD2 subfamily.</text>
</comment>
<dbReference type="Pfam" id="PF14490">
    <property type="entry name" value="HHH_RecD2"/>
    <property type="match status" value="1"/>
</dbReference>
<reference evidence="5" key="1">
    <citation type="submission" date="2021-03" db="EMBL/GenBank/DDBJ databases">
        <title>Comparative Genomics and Metabolomics in the genus Turicibacter.</title>
        <authorList>
            <person name="Maki J."/>
            <person name="Looft T."/>
        </authorList>
    </citation>
    <scope>NUCLEOTIDE SEQUENCE</scope>
    <source>
        <strain evidence="5">ISU324</strain>
    </source>
</reference>
<dbReference type="NCBIfam" id="TIGR01448">
    <property type="entry name" value="recD_rel"/>
    <property type="match status" value="1"/>
</dbReference>
<keyword evidence="3 5" id="KW-0347">Helicase</keyword>
<evidence type="ECO:0000313" key="6">
    <source>
        <dbReference type="Proteomes" id="UP001058072"/>
    </source>
</evidence>
<dbReference type="GO" id="GO:0005524">
    <property type="term" value="F:ATP binding"/>
    <property type="evidence" value="ECO:0007669"/>
    <property type="project" value="UniProtKB-UniRule"/>
</dbReference>
<name>A0A9Q9CPU5_9FIRM</name>
<dbReference type="Gene3D" id="3.40.50.300">
    <property type="entry name" value="P-loop containing nucleotide triphosphate hydrolases"/>
    <property type="match status" value="2"/>
</dbReference>
<dbReference type="HAMAP" id="MF_01488">
    <property type="entry name" value="RecD2"/>
    <property type="match status" value="1"/>
</dbReference>
<sequence length="808" mass="91278">MGEANYIQGIFLDSIFFNEDNGFSIGTVLVTEYQCNEEQLKLAYKSVDEKVIDTLGLNDKEEHHKITVSGYFPKLVSHKTYRFNGSLTQHPKYGWQFQATSYDSVTVRGKSSLVHYLSSDIFEGIGQKTAEKIVETLGENAIDVILRNRQALDEVPKLSKKLADKLYATLVDQQGTEQILAPLYGYDLSPRLVMKIFKKYQYQALEIIQENPYRLIDDIEGIGFIKADELAKRLGVASDDPRRIRAALLYVIDQIAIQKGHTYVYHKQLLQSALQYLNQKSNQLLDLAQIEGQIQALIQKKKIYIEGDFLFIPLLVNSEKGIAESIMRLQTEVQAEDEQVLNTISELKEEMAITYSPEQEEAIKMALKQPVSIITGGPGTGKTTVVQGILKAYGLLHHLSLDPTKYATSEKPFPIALAAPTGRAAKRMTETTGLKASTIHRLLGYGVDGVFQHDEFSQLDYDLIIIDESSMLDTLLAFQLFQSIKTGAQVILVGDDNQLPSVGPGQVLKDLIESGAIPLTRLLTVHRQAQDSSIISLAHAVKNNHLPDDLRVKKPDRLYVEATHQQIPVYLKQIVENAISKGYTANEVQILVPMYRGDCGIDSLNVMLQEIFNPPDEQNKREMTFGQRIFRIGDKVLQLANQPETGVMNGDVGEVIGISYKNENDDKEEKLIACFDTKEVTYKKGDLQNLTHAYCVSVHKSQGSEYPIVILPMTHAYHVMLQKKLIYTAITRAKRSLIVIGEYLAFDKGVKNEGEERQTTLRLRFDLQKEQVPKENPFADYFKEHHIPFDYLDEEQLEGITPYDFMEE</sequence>
<dbReference type="InterPro" id="IPR027785">
    <property type="entry name" value="UvrD-like_helicase_C"/>
</dbReference>
<dbReference type="GO" id="GO:0003677">
    <property type="term" value="F:DNA binding"/>
    <property type="evidence" value="ECO:0007669"/>
    <property type="project" value="UniProtKB-UniRule"/>
</dbReference>
<dbReference type="Pfam" id="PF13245">
    <property type="entry name" value="AAA_19"/>
    <property type="match status" value="1"/>
</dbReference>
<protein>
    <recommendedName>
        <fullName evidence="3">ATP-dependent RecD2 DNA helicase</fullName>
        <ecNumber evidence="3">5.6.2.3</ecNumber>
    </recommendedName>
    <alternativeName>
        <fullName evidence="3">DNA 5'-3' helicase subunit RecD2</fullName>
    </alternativeName>
</protein>
<dbReference type="Pfam" id="PF13538">
    <property type="entry name" value="UvrD_C_2"/>
    <property type="match status" value="1"/>
</dbReference>
<dbReference type="Proteomes" id="UP001058072">
    <property type="component" value="Chromosome"/>
</dbReference>